<dbReference type="AlphaFoldDB" id="A0A139WAK4"/>
<dbReference type="InParanoid" id="A0A139WAK4"/>
<gene>
    <name evidence="2" type="primary">AUGUSTUS-3.0.2_31315</name>
    <name evidence="2" type="ORF">TcasGA2_TC031315</name>
</gene>
<accession>A0A139WAK4</accession>
<evidence type="ECO:0000313" key="2">
    <source>
        <dbReference type="EMBL" id="KYB24933.1"/>
    </source>
</evidence>
<proteinExistence type="predicted"/>
<evidence type="ECO:0000256" key="1">
    <source>
        <dbReference type="SAM" id="MobiDB-lite"/>
    </source>
</evidence>
<evidence type="ECO:0000313" key="3">
    <source>
        <dbReference type="Proteomes" id="UP000007266"/>
    </source>
</evidence>
<organism evidence="2 3">
    <name type="scientific">Tribolium castaneum</name>
    <name type="common">Red flour beetle</name>
    <dbReference type="NCBI Taxonomy" id="7070"/>
    <lineage>
        <taxon>Eukaryota</taxon>
        <taxon>Metazoa</taxon>
        <taxon>Ecdysozoa</taxon>
        <taxon>Arthropoda</taxon>
        <taxon>Hexapoda</taxon>
        <taxon>Insecta</taxon>
        <taxon>Pterygota</taxon>
        <taxon>Neoptera</taxon>
        <taxon>Endopterygota</taxon>
        <taxon>Coleoptera</taxon>
        <taxon>Polyphaga</taxon>
        <taxon>Cucujiformia</taxon>
        <taxon>Tenebrionidae</taxon>
        <taxon>Tenebrionidae incertae sedis</taxon>
        <taxon>Tribolium</taxon>
    </lineage>
</organism>
<reference evidence="2 3" key="1">
    <citation type="journal article" date="2008" name="Nature">
        <title>The genome of the model beetle and pest Tribolium castaneum.</title>
        <authorList>
            <consortium name="Tribolium Genome Sequencing Consortium"/>
            <person name="Richards S."/>
            <person name="Gibbs R.A."/>
            <person name="Weinstock G.M."/>
            <person name="Brown S.J."/>
            <person name="Denell R."/>
            <person name="Beeman R.W."/>
            <person name="Gibbs R."/>
            <person name="Beeman R.W."/>
            <person name="Brown S.J."/>
            <person name="Bucher G."/>
            <person name="Friedrich M."/>
            <person name="Grimmelikhuijzen C.J."/>
            <person name="Klingler M."/>
            <person name="Lorenzen M."/>
            <person name="Richards S."/>
            <person name="Roth S."/>
            <person name="Schroder R."/>
            <person name="Tautz D."/>
            <person name="Zdobnov E.M."/>
            <person name="Muzny D."/>
            <person name="Gibbs R.A."/>
            <person name="Weinstock G.M."/>
            <person name="Attaway T."/>
            <person name="Bell S."/>
            <person name="Buhay C.J."/>
            <person name="Chandrabose M.N."/>
            <person name="Chavez D."/>
            <person name="Clerk-Blankenburg K.P."/>
            <person name="Cree A."/>
            <person name="Dao M."/>
            <person name="Davis C."/>
            <person name="Chacko J."/>
            <person name="Dinh H."/>
            <person name="Dugan-Rocha S."/>
            <person name="Fowler G."/>
            <person name="Garner T.T."/>
            <person name="Garnes J."/>
            <person name="Gnirke A."/>
            <person name="Hawes A."/>
            <person name="Hernandez J."/>
            <person name="Hines S."/>
            <person name="Holder M."/>
            <person name="Hume J."/>
            <person name="Jhangiani S.N."/>
            <person name="Joshi V."/>
            <person name="Khan Z.M."/>
            <person name="Jackson L."/>
            <person name="Kovar C."/>
            <person name="Kowis A."/>
            <person name="Lee S."/>
            <person name="Lewis L.R."/>
            <person name="Margolis J."/>
            <person name="Morgan M."/>
            <person name="Nazareth L.V."/>
            <person name="Nguyen N."/>
            <person name="Okwuonu G."/>
            <person name="Parker D."/>
            <person name="Richards S."/>
            <person name="Ruiz S.J."/>
            <person name="Santibanez J."/>
            <person name="Savard J."/>
            <person name="Scherer S.E."/>
            <person name="Schneider B."/>
            <person name="Sodergren E."/>
            <person name="Tautz D."/>
            <person name="Vattahil S."/>
            <person name="Villasana D."/>
            <person name="White C.S."/>
            <person name="Wright R."/>
            <person name="Park Y."/>
            <person name="Beeman R.W."/>
            <person name="Lord J."/>
            <person name="Oppert B."/>
            <person name="Lorenzen M."/>
            <person name="Brown S."/>
            <person name="Wang L."/>
            <person name="Savard J."/>
            <person name="Tautz D."/>
            <person name="Richards S."/>
            <person name="Weinstock G."/>
            <person name="Gibbs R.A."/>
            <person name="Liu Y."/>
            <person name="Worley K."/>
            <person name="Weinstock G."/>
            <person name="Elsik C.G."/>
            <person name="Reese J.T."/>
            <person name="Elhaik E."/>
            <person name="Landan G."/>
            <person name="Graur D."/>
            <person name="Arensburger P."/>
            <person name="Atkinson P."/>
            <person name="Beeman R.W."/>
            <person name="Beidler J."/>
            <person name="Brown S.J."/>
            <person name="Demuth J.P."/>
            <person name="Drury D.W."/>
            <person name="Du Y.Z."/>
            <person name="Fujiwara H."/>
            <person name="Lorenzen M."/>
            <person name="Maselli V."/>
            <person name="Osanai M."/>
            <person name="Park Y."/>
            <person name="Robertson H.M."/>
            <person name="Tu Z."/>
            <person name="Wang J.J."/>
            <person name="Wang S."/>
            <person name="Richards S."/>
            <person name="Song H."/>
            <person name="Zhang L."/>
            <person name="Sodergren E."/>
            <person name="Werner D."/>
            <person name="Stanke M."/>
            <person name="Morgenstern B."/>
            <person name="Solovyev V."/>
            <person name="Kosarev P."/>
            <person name="Brown G."/>
            <person name="Chen H.C."/>
            <person name="Ermolaeva O."/>
            <person name="Hlavina W."/>
            <person name="Kapustin Y."/>
            <person name="Kiryutin B."/>
            <person name="Kitts P."/>
            <person name="Maglott D."/>
            <person name="Pruitt K."/>
            <person name="Sapojnikov V."/>
            <person name="Souvorov A."/>
            <person name="Mackey A.J."/>
            <person name="Waterhouse R.M."/>
            <person name="Wyder S."/>
            <person name="Zdobnov E.M."/>
            <person name="Zdobnov E.M."/>
            <person name="Wyder S."/>
            <person name="Kriventseva E.V."/>
            <person name="Kadowaki T."/>
            <person name="Bork P."/>
            <person name="Aranda M."/>
            <person name="Bao R."/>
            <person name="Beermann A."/>
            <person name="Berns N."/>
            <person name="Bolognesi R."/>
            <person name="Bonneton F."/>
            <person name="Bopp D."/>
            <person name="Brown S.J."/>
            <person name="Bucher G."/>
            <person name="Butts T."/>
            <person name="Chaumot A."/>
            <person name="Denell R.E."/>
            <person name="Ferrier D.E."/>
            <person name="Friedrich M."/>
            <person name="Gordon C.M."/>
            <person name="Jindra M."/>
            <person name="Klingler M."/>
            <person name="Lan Q."/>
            <person name="Lattorff H.M."/>
            <person name="Laudet V."/>
            <person name="von Levetsow C."/>
            <person name="Liu Z."/>
            <person name="Lutz R."/>
            <person name="Lynch J.A."/>
            <person name="da Fonseca R.N."/>
            <person name="Posnien N."/>
            <person name="Reuter R."/>
            <person name="Roth S."/>
            <person name="Savard J."/>
            <person name="Schinko J.B."/>
            <person name="Schmitt C."/>
            <person name="Schoppmeier M."/>
            <person name="Schroder R."/>
            <person name="Shippy T.D."/>
            <person name="Simonnet F."/>
            <person name="Marques-Souza H."/>
            <person name="Tautz D."/>
            <person name="Tomoyasu Y."/>
            <person name="Trauner J."/>
            <person name="Van der Zee M."/>
            <person name="Vervoort M."/>
            <person name="Wittkopp N."/>
            <person name="Wimmer E.A."/>
            <person name="Yang X."/>
            <person name="Jones A.K."/>
            <person name="Sattelle D.B."/>
            <person name="Ebert P.R."/>
            <person name="Nelson D."/>
            <person name="Scott J.G."/>
            <person name="Beeman R.W."/>
            <person name="Muthukrishnan S."/>
            <person name="Kramer K.J."/>
            <person name="Arakane Y."/>
            <person name="Beeman R.W."/>
            <person name="Zhu Q."/>
            <person name="Hogenkamp D."/>
            <person name="Dixit R."/>
            <person name="Oppert B."/>
            <person name="Jiang H."/>
            <person name="Zou Z."/>
            <person name="Marshall J."/>
            <person name="Elpidina E."/>
            <person name="Vinokurov K."/>
            <person name="Oppert C."/>
            <person name="Zou Z."/>
            <person name="Evans J."/>
            <person name="Lu Z."/>
            <person name="Zhao P."/>
            <person name="Sumathipala N."/>
            <person name="Altincicek B."/>
            <person name="Vilcinskas A."/>
            <person name="Williams M."/>
            <person name="Hultmark D."/>
            <person name="Hetru C."/>
            <person name="Jiang H."/>
            <person name="Grimmelikhuijzen C.J."/>
            <person name="Hauser F."/>
            <person name="Cazzamali G."/>
            <person name="Williamson M."/>
            <person name="Park Y."/>
            <person name="Li B."/>
            <person name="Tanaka Y."/>
            <person name="Predel R."/>
            <person name="Neupert S."/>
            <person name="Schachtner J."/>
            <person name="Verleyen P."/>
            <person name="Raible F."/>
            <person name="Bork P."/>
            <person name="Friedrich M."/>
            <person name="Walden K.K."/>
            <person name="Robertson H.M."/>
            <person name="Angeli S."/>
            <person name="Foret S."/>
            <person name="Bucher G."/>
            <person name="Schuetz S."/>
            <person name="Maleszka R."/>
            <person name="Wimmer E.A."/>
            <person name="Beeman R.W."/>
            <person name="Lorenzen M."/>
            <person name="Tomoyasu Y."/>
            <person name="Miller S.C."/>
            <person name="Grossmann D."/>
            <person name="Bucher G."/>
        </authorList>
    </citation>
    <scope>NUCLEOTIDE SEQUENCE [LARGE SCALE GENOMIC DNA]</scope>
    <source>
        <strain evidence="2 3">Georgia GA2</strain>
    </source>
</reference>
<keyword evidence="3" id="KW-1185">Reference proteome</keyword>
<protein>
    <submittedName>
        <fullName evidence="2">Uncharacterized protein</fullName>
    </submittedName>
</protein>
<dbReference type="EMBL" id="KQ971382">
    <property type="protein sequence ID" value="KYB24933.1"/>
    <property type="molecule type" value="Genomic_DNA"/>
</dbReference>
<reference evidence="2 3" key="2">
    <citation type="journal article" date="2010" name="Nucleic Acids Res.">
        <title>BeetleBase in 2010: revisions to provide comprehensive genomic information for Tribolium castaneum.</title>
        <authorList>
            <person name="Kim H.S."/>
            <person name="Murphy T."/>
            <person name="Xia J."/>
            <person name="Caragea D."/>
            <person name="Park Y."/>
            <person name="Beeman R.W."/>
            <person name="Lorenzen M.D."/>
            <person name="Butcher S."/>
            <person name="Manak J.R."/>
            <person name="Brown S.J."/>
        </authorList>
    </citation>
    <scope>GENOME REANNOTATION</scope>
    <source>
        <strain evidence="2 3">Georgia GA2</strain>
    </source>
</reference>
<dbReference type="Proteomes" id="UP000007266">
    <property type="component" value="Linkage group 10"/>
</dbReference>
<feature type="region of interest" description="Disordered" evidence="1">
    <location>
        <begin position="76"/>
        <end position="95"/>
    </location>
</feature>
<name>A0A139WAK4_TRICA</name>
<sequence>MSLHEQTRKEFAELLEMKRKLTKYSTALNKEIMKTDVEWMNLSAIAKKLDKADENPPQNTVLKKKETALLEETVLNLNPNKNHQSGYEEFDSDSE</sequence>
<feature type="compositionally biased region" description="Polar residues" evidence="1">
    <location>
        <begin position="76"/>
        <end position="85"/>
    </location>
</feature>